<gene>
    <name evidence="2" type="ORF">PLOB_00040179</name>
</gene>
<protein>
    <recommendedName>
        <fullName evidence="1">CBM21 domain-containing protein</fullName>
    </recommendedName>
</protein>
<dbReference type="PANTHER" id="PTHR12307">
    <property type="entry name" value="PROTEIN PHOSPHATASE 1 REGULATORY SUBUNIT"/>
    <property type="match status" value="1"/>
</dbReference>
<dbReference type="Gene3D" id="2.60.40.2440">
    <property type="entry name" value="Carbohydrate binding type-21 domain"/>
    <property type="match status" value="3"/>
</dbReference>
<evidence type="ECO:0000259" key="1">
    <source>
        <dbReference type="PROSITE" id="PS51159"/>
    </source>
</evidence>
<reference evidence="2 3" key="1">
    <citation type="submission" date="2022-05" db="EMBL/GenBank/DDBJ databases">
        <authorList>
            <consortium name="Genoscope - CEA"/>
            <person name="William W."/>
        </authorList>
    </citation>
    <scope>NUCLEOTIDE SEQUENCE [LARGE SCALE GENOMIC DNA]</scope>
</reference>
<dbReference type="Proteomes" id="UP001159405">
    <property type="component" value="Unassembled WGS sequence"/>
</dbReference>
<feature type="non-terminal residue" evidence="2">
    <location>
        <position position="1"/>
    </location>
</feature>
<dbReference type="PROSITE" id="PS51159">
    <property type="entry name" value="CBM21"/>
    <property type="match status" value="3"/>
</dbReference>
<dbReference type="PANTHER" id="PTHR12307:SF53">
    <property type="entry name" value="PROTEIN PHOSPHATASE 1 REGULATORY SUBUNIT"/>
    <property type="match status" value="1"/>
</dbReference>
<sequence>EARNSCQNKEEHVANMDDFPNMRRVNSVFPPFADDDELDGNGGGNGFHSILRKHKSLPAPRKKNVQFADGCGKPLVSVYSDDEYNIHVALQMTKRELQRAKKTLHVRFSQPVASDGFRDRLEKQTVSLENAVASQNSIWGTIKVKNICFHKEVTVRYSLDGWVSSTDLQGVYVPDSNDGSTDRFSFALTLPEYFLASGGVVEFAVRFQGEGMEFWDNNNGENYRIECRESPPSNSGINRMANLFRKNDIKFKIQVEYKPQHLSPVSSPENESKRRVHFADFDGQDLVSVKVITPANSEEDLSVSRQGNILNNFATPRLLKRFRCCFTQPASEDSFKDRVIERNVCLENAVFCGFAMTGTVKVKNIAFAKEITARYTVDGWKTFRDVWADYVPQSSDGDTDRFQFRISLPHSMDVGGKLEFAIRFCTAGKEYWDNNFNRNYCAECFALLVMKADVQVKASKSSSPTSREKRVSFADLVGLKLEFVKTITPCSSEDNLCGIVGVWKDSCCDMNGNLLRMRRMICLKPCFIVPSRTEDFIERVQSQNVCLENIACENFVVTGVIRVKNLAYAKEVTVRYTLDDWDTFRDVWADYMSSCLDGKSDKFSFRITVPIDFEVNRFMKFAVRYRVLGQEFWDNNNGENYHVQCAEVLTEQFKRGFVEEKNCQSC</sequence>
<dbReference type="Pfam" id="PF03370">
    <property type="entry name" value="CBM_21"/>
    <property type="match status" value="3"/>
</dbReference>
<dbReference type="InterPro" id="IPR050782">
    <property type="entry name" value="PP1_regulatory_subunit_3"/>
</dbReference>
<keyword evidence="3" id="KW-1185">Reference proteome</keyword>
<dbReference type="EMBL" id="CALNXK010000061">
    <property type="protein sequence ID" value="CAH3138489.1"/>
    <property type="molecule type" value="Genomic_DNA"/>
</dbReference>
<dbReference type="InterPro" id="IPR038175">
    <property type="entry name" value="CBM21_dom_sf"/>
</dbReference>
<organism evidence="2 3">
    <name type="scientific">Porites lobata</name>
    <dbReference type="NCBI Taxonomy" id="104759"/>
    <lineage>
        <taxon>Eukaryota</taxon>
        <taxon>Metazoa</taxon>
        <taxon>Cnidaria</taxon>
        <taxon>Anthozoa</taxon>
        <taxon>Hexacorallia</taxon>
        <taxon>Scleractinia</taxon>
        <taxon>Fungiina</taxon>
        <taxon>Poritidae</taxon>
        <taxon>Porites</taxon>
    </lineage>
</organism>
<feature type="domain" description="CBM21" evidence="1">
    <location>
        <begin position="537"/>
        <end position="644"/>
    </location>
</feature>
<accession>A0ABN8P9W1</accession>
<feature type="domain" description="CBM21" evidence="1">
    <location>
        <begin position="118"/>
        <end position="226"/>
    </location>
</feature>
<evidence type="ECO:0000313" key="3">
    <source>
        <dbReference type="Proteomes" id="UP001159405"/>
    </source>
</evidence>
<name>A0ABN8P9W1_9CNID</name>
<feature type="domain" description="CBM21" evidence="1">
    <location>
        <begin position="336"/>
        <end position="443"/>
    </location>
</feature>
<comment type="caution">
    <text evidence="2">The sequence shown here is derived from an EMBL/GenBank/DDBJ whole genome shotgun (WGS) entry which is preliminary data.</text>
</comment>
<proteinExistence type="predicted"/>
<dbReference type="InterPro" id="IPR005036">
    <property type="entry name" value="CBM21_dom"/>
</dbReference>
<evidence type="ECO:0000313" key="2">
    <source>
        <dbReference type="EMBL" id="CAH3138489.1"/>
    </source>
</evidence>